<gene>
    <name evidence="1" type="ORF">WN51_00916</name>
</gene>
<dbReference type="AlphaFoldDB" id="A0A0M8ZVM6"/>
<evidence type="ECO:0000313" key="1">
    <source>
        <dbReference type="EMBL" id="KOX72055.1"/>
    </source>
</evidence>
<proteinExistence type="predicted"/>
<keyword evidence="2" id="KW-1185">Reference proteome</keyword>
<accession>A0A0M8ZVM6</accession>
<name>A0A0M8ZVM6_9HYME</name>
<sequence>MPRYGLLPSTLTNWSIIREQAKVCAVKLRASEIKCYTLNVKARNIDVSYNTQCYNTSCKCASYFSKIRTSNLLAAFFAHVYTLCDSDDERRMHDCASSVFKRRKNDSTSRRDRIGHISNATCYEISIIFMPTPEQPERFEDDTSPKRDILSIKASTDKQFKIGENEFVTRIVLRESILHKVLITIKEALVETIIDFLHCPQLRAMQLQSEPKNDFPRIVFARCWCKYVNNNCKTAYLKLFRRKPPPSSPFKLIFVEEVSKSIFELGIDSQLIRRVAKAQN</sequence>
<dbReference type="EMBL" id="KQ435824">
    <property type="protein sequence ID" value="KOX72055.1"/>
    <property type="molecule type" value="Genomic_DNA"/>
</dbReference>
<dbReference type="Proteomes" id="UP000053105">
    <property type="component" value="Unassembled WGS sequence"/>
</dbReference>
<reference evidence="1 2" key="1">
    <citation type="submission" date="2015-07" db="EMBL/GenBank/DDBJ databases">
        <title>The genome of Melipona quadrifasciata.</title>
        <authorList>
            <person name="Pan H."/>
            <person name="Kapheim K."/>
        </authorList>
    </citation>
    <scope>NUCLEOTIDE SEQUENCE [LARGE SCALE GENOMIC DNA]</scope>
    <source>
        <strain evidence="1">0111107301</strain>
        <tissue evidence="1">Whole body</tissue>
    </source>
</reference>
<organism evidence="1 2">
    <name type="scientific">Melipona quadrifasciata</name>
    <dbReference type="NCBI Taxonomy" id="166423"/>
    <lineage>
        <taxon>Eukaryota</taxon>
        <taxon>Metazoa</taxon>
        <taxon>Ecdysozoa</taxon>
        <taxon>Arthropoda</taxon>
        <taxon>Hexapoda</taxon>
        <taxon>Insecta</taxon>
        <taxon>Pterygota</taxon>
        <taxon>Neoptera</taxon>
        <taxon>Endopterygota</taxon>
        <taxon>Hymenoptera</taxon>
        <taxon>Apocrita</taxon>
        <taxon>Aculeata</taxon>
        <taxon>Apoidea</taxon>
        <taxon>Anthophila</taxon>
        <taxon>Apidae</taxon>
        <taxon>Melipona</taxon>
    </lineage>
</organism>
<evidence type="ECO:0000313" key="2">
    <source>
        <dbReference type="Proteomes" id="UP000053105"/>
    </source>
</evidence>
<protein>
    <submittedName>
        <fullName evidence="1">Uncharacterized protein</fullName>
    </submittedName>
</protein>